<dbReference type="EMBL" id="UINC01003216">
    <property type="protein sequence ID" value="SVA04351.1"/>
    <property type="molecule type" value="Genomic_DNA"/>
</dbReference>
<accession>A0A381SLZ3</accession>
<proteinExistence type="predicted"/>
<sequence>MKYFIIPLILTIFVMFYGTIEQNIDCPTAAGDPQGNEDCTYTKSWLWHSVAVLSGTAFGLPPDGVLTEPTVSPDEAESRNFVPMLVITGIVMAVELRVKGRRLRLDPKTAKEFR</sequence>
<reference evidence="2" key="1">
    <citation type="submission" date="2018-05" db="EMBL/GenBank/DDBJ databases">
        <authorList>
            <person name="Lanie J.A."/>
            <person name="Ng W.-L."/>
            <person name="Kazmierczak K.M."/>
            <person name="Andrzejewski T.M."/>
            <person name="Davidsen T.M."/>
            <person name="Wayne K.J."/>
            <person name="Tettelin H."/>
            <person name="Glass J.I."/>
            <person name="Rusch D."/>
            <person name="Podicherti R."/>
            <person name="Tsui H.-C.T."/>
            <person name="Winkler M.E."/>
        </authorList>
    </citation>
    <scope>NUCLEOTIDE SEQUENCE</scope>
</reference>
<name>A0A381SLZ3_9ZZZZ</name>
<evidence type="ECO:0000256" key="1">
    <source>
        <dbReference type="SAM" id="Phobius"/>
    </source>
</evidence>
<feature type="transmembrane region" description="Helical" evidence="1">
    <location>
        <begin position="81"/>
        <end position="98"/>
    </location>
</feature>
<keyword evidence="1" id="KW-0472">Membrane</keyword>
<keyword evidence="1" id="KW-1133">Transmembrane helix</keyword>
<organism evidence="2">
    <name type="scientific">marine metagenome</name>
    <dbReference type="NCBI Taxonomy" id="408172"/>
    <lineage>
        <taxon>unclassified sequences</taxon>
        <taxon>metagenomes</taxon>
        <taxon>ecological metagenomes</taxon>
    </lineage>
</organism>
<gene>
    <name evidence="2" type="ORF">METZ01_LOCUS57205</name>
</gene>
<dbReference type="AlphaFoldDB" id="A0A381SLZ3"/>
<protein>
    <submittedName>
        <fullName evidence="2">Uncharacterized protein</fullName>
    </submittedName>
</protein>
<evidence type="ECO:0000313" key="2">
    <source>
        <dbReference type="EMBL" id="SVA04351.1"/>
    </source>
</evidence>
<keyword evidence="1" id="KW-0812">Transmembrane</keyword>